<feature type="compositionally biased region" description="Polar residues" evidence="1">
    <location>
        <begin position="109"/>
        <end position="118"/>
    </location>
</feature>
<evidence type="ECO:0000259" key="2">
    <source>
        <dbReference type="PROSITE" id="PS00028"/>
    </source>
</evidence>
<reference evidence="3" key="1">
    <citation type="journal article" date="2020" name="Stud. Mycol.">
        <title>101 Dothideomycetes genomes: a test case for predicting lifestyles and emergence of pathogens.</title>
        <authorList>
            <person name="Haridas S."/>
            <person name="Albert R."/>
            <person name="Binder M."/>
            <person name="Bloem J."/>
            <person name="Labutti K."/>
            <person name="Salamov A."/>
            <person name="Andreopoulos B."/>
            <person name="Baker S."/>
            <person name="Barry K."/>
            <person name="Bills G."/>
            <person name="Bluhm B."/>
            <person name="Cannon C."/>
            <person name="Castanera R."/>
            <person name="Culley D."/>
            <person name="Daum C."/>
            <person name="Ezra D."/>
            <person name="Gonzalez J."/>
            <person name="Henrissat B."/>
            <person name="Kuo A."/>
            <person name="Liang C."/>
            <person name="Lipzen A."/>
            <person name="Lutzoni F."/>
            <person name="Magnuson J."/>
            <person name="Mondo S."/>
            <person name="Nolan M."/>
            <person name="Ohm R."/>
            <person name="Pangilinan J."/>
            <person name="Park H.-J."/>
            <person name="Ramirez L."/>
            <person name="Alfaro M."/>
            <person name="Sun H."/>
            <person name="Tritt A."/>
            <person name="Yoshinaga Y."/>
            <person name="Zwiers L.-H."/>
            <person name="Turgeon B."/>
            <person name="Goodwin S."/>
            <person name="Spatafora J."/>
            <person name="Crous P."/>
            <person name="Grigoriev I."/>
        </authorList>
    </citation>
    <scope>NUCLEOTIDE SEQUENCE</scope>
    <source>
        <strain evidence="3">CBS 122681</strain>
    </source>
</reference>
<dbReference type="Proteomes" id="UP000799324">
    <property type="component" value="Unassembled WGS sequence"/>
</dbReference>
<feature type="region of interest" description="Disordered" evidence="1">
    <location>
        <begin position="456"/>
        <end position="477"/>
    </location>
</feature>
<feature type="domain" description="C2H2-type" evidence="2">
    <location>
        <begin position="162"/>
        <end position="185"/>
    </location>
</feature>
<dbReference type="PROSITE" id="PS00028">
    <property type="entry name" value="ZINC_FINGER_C2H2_1"/>
    <property type="match status" value="1"/>
</dbReference>
<dbReference type="OrthoDB" id="5032844at2759"/>
<protein>
    <recommendedName>
        <fullName evidence="2">C2H2-type domain-containing protein</fullName>
    </recommendedName>
</protein>
<evidence type="ECO:0000313" key="3">
    <source>
        <dbReference type="EMBL" id="KAF2648869.1"/>
    </source>
</evidence>
<dbReference type="InterPro" id="IPR013087">
    <property type="entry name" value="Znf_C2H2_type"/>
</dbReference>
<feature type="compositionally biased region" description="Polar residues" evidence="1">
    <location>
        <begin position="456"/>
        <end position="467"/>
    </location>
</feature>
<evidence type="ECO:0000313" key="4">
    <source>
        <dbReference type="Proteomes" id="UP000799324"/>
    </source>
</evidence>
<dbReference type="PANTHER" id="PTHR35391:SF3">
    <property type="entry name" value="FINGER DOMAIN PROTEIN, PUTATIVE (AFU_ORTHOLOGUE AFUA_8G04300)-RELATED"/>
    <property type="match status" value="1"/>
</dbReference>
<proteinExistence type="predicted"/>
<feature type="region of interest" description="Disordered" evidence="1">
    <location>
        <begin position="64"/>
        <end position="120"/>
    </location>
</feature>
<keyword evidence="4" id="KW-1185">Reference proteome</keyword>
<organism evidence="3 4">
    <name type="scientific">Lophiostoma macrostomum CBS 122681</name>
    <dbReference type="NCBI Taxonomy" id="1314788"/>
    <lineage>
        <taxon>Eukaryota</taxon>
        <taxon>Fungi</taxon>
        <taxon>Dikarya</taxon>
        <taxon>Ascomycota</taxon>
        <taxon>Pezizomycotina</taxon>
        <taxon>Dothideomycetes</taxon>
        <taxon>Pleosporomycetidae</taxon>
        <taxon>Pleosporales</taxon>
        <taxon>Lophiostomataceae</taxon>
        <taxon>Lophiostoma</taxon>
    </lineage>
</organism>
<accession>A0A6A6SMC8</accession>
<dbReference type="EMBL" id="MU004517">
    <property type="protein sequence ID" value="KAF2648869.1"/>
    <property type="molecule type" value="Genomic_DNA"/>
</dbReference>
<sequence length="502" mass="56920">MEDNQEFPEESMRHIEALLQRHPPQMLQRMFQQVIESRRSSIASSYTSSTNSSFRSRLSIASTFSSSTNSSDFTPSIASSRSSRSGIRRPEPRSYPSGLDPTRPKPTILTPSSDTSSPLDMKIEPIFTPTEEDVGSISSPVTFQSEKSQSQAGDSFMFCTYCAELNCSKTFKAKSDWKKHEMRMHETGEDWPCPVNGCSRVHDRQKDFIKHHGRYHSGRPLPSVTDIGIRLLPRKVFGCGFDKCKEVSIGWDERCDHVAKHMKNGSTMDQWKYSNVIRNLVRQEALHDTWKELFANLDERLKESRSQITWSPDNTRTLRQKLQCCDLRPSREEVLITAISLRSDLPLDASQIHFPPGFITPSRDSVPNVDQLSREQRMHILNGNPNISISVARLAALNSALLQLSLSVPNFSFVPESPAIEDSERRISYMDVDTSGDFLPIADQTIPTLPPELEQHQPQMETEQQPNAGFVDPGKPSNPLAWGYPNYFDAPPTFEESPYYDR</sequence>
<dbReference type="AlphaFoldDB" id="A0A6A6SMC8"/>
<name>A0A6A6SMC8_9PLEO</name>
<dbReference type="PANTHER" id="PTHR35391">
    <property type="entry name" value="C2H2-TYPE DOMAIN-CONTAINING PROTEIN-RELATED"/>
    <property type="match status" value="1"/>
</dbReference>
<gene>
    <name evidence="3" type="ORF">K491DRAFT_561090</name>
</gene>
<feature type="compositionally biased region" description="Low complexity" evidence="1">
    <location>
        <begin position="64"/>
        <end position="85"/>
    </location>
</feature>
<feature type="non-terminal residue" evidence="3">
    <location>
        <position position="502"/>
    </location>
</feature>
<evidence type="ECO:0000256" key="1">
    <source>
        <dbReference type="SAM" id="MobiDB-lite"/>
    </source>
</evidence>
<dbReference type="SMART" id="SM00355">
    <property type="entry name" value="ZnF_C2H2"/>
    <property type="match status" value="3"/>
</dbReference>